<reference evidence="2 3" key="1">
    <citation type="submission" date="2019-07" db="EMBL/GenBank/DDBJ databases">
        <title>Microlunatus dokdonensis sp. nov. isolated from the rhizospheric soil of the wild plant Elymus tsukushiensis.</title>
        <authorList>
            <person name="Ghim S.-Y."/>
            <person name="Hwang Y.-J."/>
            <person name="Son J.-S."/>
            <person name="Shin J.-H."/>
        </authorList>
    </citation>
    <scope>NUCLEOTIDE SEQUENCE [LARGE SCALE GENOMIC DNA]</scope>
    <source>
        <strain evidence="2 3">KUDC0627</strain>
    </source>
</reference>
<keyword evidence="1" id="KW-1133">Transmembrane helix</keyword>
<name>A0A516Q4U2_9ACTN</name>
<keyword evidence="1" id="KW-0472">Membrane</keyword>
<keyword evidence="1" id="KW-0812">Transmembrane</keyword>
<sequence length="301" mass="31829">MFTSKSSAERGQGTLEYVAIIAAAAVVAVAVILALTSQGGNLGGMAASAVCQVKSQGAGACDQPGSGESPGPDSWYCQLLGLGCSSGDGGSNKDNDDRPWYCDWFGIGCPKDDHDSSVDIPAGLDPDSEVVKTMLTTERGRQTLQWLADHHIPIVVDPNQQGAFWDGSKIVLGDGQESAATLVHEANHAKYSKEGRSADARTESRDDYVHGAIAEEVDGTVQEIQAAQEFREHGHEVDQQPGESAYTAAYDQAIKDGKSQAEAQSAGADAVSELFYNGSFVTSTTGESYPDYYGSYWDSVN</sequence>
<evidence type="ECO:0000313" key="2">
    <source>
        <dbReference type="EMBL" id="QDP98463.1"/>
    </source>
</evidence>
<accession>A0A516Q4U2</accession>
<protein>
    <submittedName>
        <fullName evidence="2">Uncharacterized protein</fullName>
    </submittedName>
</protein>
<dbReference type="AlphaFoldDB" id="A0A516Q4U2"/>
<gene>
    <name evidence="2" type="ORF">FOE78_23445</name>
</gene>
<feature type="transmembrane region" description="Helical" evidence="1">
    <location>
        <begin position="17"/>
        <end position="35"/>
    </location>
</feature>
<keyword evidence="3" id="KW-1185">Reference proteome</keyword>
<dbReference type="Proteomes" id="UP000319263">
    <property type="component" value="Chromosome"/>
</dbReference>
<organism evidence="2 3">
    <name type="scientific">Microlunatus elymi</name>
    <dbReference type="NCBI Taxonomy" id="2596828"/>
    <lineage>
        <taxon>Bacteria</taxon>
        <taxon>Bacillati</taxon>
        <taxon>Actinomycetota</taxon>
        <taxon>Actinomycetes</taxon>
        <taxon>Propionibacteriales</taxon>
        <taxon>Propionibacteriaceae</taxon>
        <taxon>Microlunatus</taxon>
    </lineage>
</organism>
<dbReference type="OrthoDB" id="4854263at2"/>
<dbReference type="EMBL" id="CP041692">
    <property type="protein sequence ID" value="QDP98463.1"/>
    <property type="molecule type" value="Genomic_DNA"/>
</dbReference>
<dbReference type="KEGG" id="mik:FOE78_23445"/>
<proteinExistence type="predicted"/>
<dbReference type="RefSeq" id="WP_143988402.1">
    <property type="nucleotide sequence ID" value="NZ_CP041692.1"/>
</dbReference>
<evidence type="ECO:0000313" key="3">
    <source>
        <dbReference type="Proteomes" id="UP000319263"/>
    </source>
</evidence>
<evidence type="ECO:0000256" key="1">
    <source>
        <dbReference type="SAM" id="Phobius"/>
    </source>
</evidence>